<dbReference type="InterPro" id="IPR011184">
    <property type="entry name" value="DNA_mismatch_repair_Msh2"/>
</dbReference>
<evidence type="ECO:0000256" key="6">
    <source>
        <dbReference type="ARBA" id="ARBA00023125"/>
    </source>
</evidence>
<dbReference type="InterPro" id="IPR027417">
    <property type="entry name" value="P-loop_NTPase"/>
</dbReference>
<dbReference type="GO" id="GO:0140664">
    <property type="term" value="F:ATP-dependent DNA damage sensor activity"/>
    <property type="evidence" value="ECO:0007669"/>
    <property type="project" value="InterPro"/>
</dbReference>
<comment type="subcellular location">
    <subcellularLocation>
        <location evidence="1">Nucleus</location>
    </subcellularLocation>
</comment>
<dbReference type="InterPro" id="IPR036187">
    <property type="entry name" value="DNA_mismatch_repair_MutS_sf"/>
</dbReference>
<dbReference type="PANTHER" id="PTHR11361:SF35">
    <property type="entry name" value="DNA MISMATCH REPAIR PROTEIN MSH2"/>
    <property type="match status" value="1"/>
</dbReference>
<protein>
    <recommendedName>
        <fullName evidence="9">DNA mismatch repair proteins mutS family domain-containing protein</fullName>
    </recommendedName>
</protein>
<dbReference type="SMART" id="SM00533">
    <property type="entry name" value="MUTSd"/>
    <property type="match status" value="1"/>
</dbReference>
<dbReference type="FunFam" id="3.40.50.300:FF:005021">
    <property type="entry name" value="Predicted protein"/>
    <property type="match status" value="1"/>
</dbReference>
<sequence length="879" mass="99264">MRLEQGKSFLREALTARQLRVQIWVSESGATKKNSHRWKISKQATPGNITALEDLLFVNTDLLVEPIIMSIKMTTKDKATTIGVAFANTSLREIGVAQFVENDFFSNTESLVIQLSVKECILPMTSAMTDLNYSKLRDMIERCGVVITDRKAVDFNAKNVEQDLNRLLDVETSPATLALAELGWTPAMNATAALLSYLGLLVDDSNYGQYKLRRHDLAQFMKLDASALKALTLMPSVEDLSKTSSLFGLLNKCKTSQGNRMLNAWLRQPLVNLHEIRKRQDLVEAFVNEAILRKVVQEHLGSMPDLHRVSKRLRTGVASLEEIVRVYQTILKLPELSRLLKEVGLQSLYLQRLVKETYTDEFEAYSQSLDKFIEMVEATLDLSDSSSHTYVIKPEYDEGLQQLAKKISDIRDTLDQEHARVGTDLNLELDKRLHLENKDTDAKAIQNDRQYEELKQVKGGIFFRTRVLKEMAEHYSELNIAYQKRQSHLVKEVVKIASTYVPVLESLNTMIAHLDVIVCFSHVSSNAPIPYIRPTLLEKGEGRLLLTEARHPCLEIQDDMDFIPNDVEMSKGTNWTEHGRYVAILPFYFELLRWLGWQVHAQVGVIALMSQVGCFVPCQEAQLPVFDSILARVGAGDSQLKGVSTFMAEMLETANILRMATNDSLVIIDELGRGTSTADGFALAWAISEYIATNIHAFCLFSTHFHELTALAQELPQVKNLHVVAHVAQASEFSENQDITLLYKVEPGKLVRLYMVYCLPTPALGVCDQSFGIHVAELAHFPDSIIKLAKCKATELEDFRGNDSIIIDETEVVNGSKLIMHFLSEWASTAQLEQSEGDDDVVMEDLSTINESKQLKQCFERFRPQIEANRWCRNLLNSL</sequence>
<dbReference type="InterPro" id="IPR007696">
    <property type="entry name" value="DNA_mismatch_repair_MutS_core"/>
</dbReference>
<dbReference type="PANTHER" id="PTHR11361">
    <property type="entry name" value="DNA MISMATCH REPAIR PROTEIN MUTS FAMILY MEMBER"/>
    <property type="match status" value="1"/>
</dbReference>
<dbReference type="PIRSF" id="PIRSF005813">
    <property type="entry name" value="MSH2"/>
    <property type="match status" value="1"/>
</dbReference>
<accession>A0AAV5AA02</accession>
<dbReference type="Gene3D" id="1.10.1420.10">
    <property type="match status" value="2"/>
</dbReference>
<dbReference type="SMART" id="SM00534">
    <property type="entry name" value="MUTSac"/>
    <property type="match status" value="1"/>
</dbReference>
<reference evidence="10" key="1">
    <citation type="submission" date="2021-10" db="EMBL/GenBank/DDBJ databases">
        <title>De novo Genome Assembly of Clathrus columnatus (Basidiomycota, Fungi) Using Illumina and Nanopore Sequence Data.</title>
        <authorList>
            <person name="Ogiso-Tanaka E."/>
            <person name="Itagaki H."/>
            <person name="Hosoya T."/>
            <person name="Hosaka K."/>
        </authorList>
    </citation>
    <scope>NUCLEOTIDE SEQUENCE</scope>
    <source>
        <strain evidence="10">MO-923</strain>
    </source>
</reference>
<evidence type="ECO:0000256" key="3">
    <source>
        <dbReference type="ARBA" id="ARBA00022741"/>
    </source>
</evidence>
<dbReference type="InterPro" id="IPR007860">
    <property type="entry name" value="DNA_mmatch_repair_MutS_con_dom"/>
</dbReference>
<dbReference type="InterPro" id="IPR036678">
    <property type="entry name" value="MutS_con_dom_sf"/>
</dbReference>
<evidence type="ECO:0000256" key="4">
    <source>
        <dbReference type="ARBA" id="ARBA00022763"/>
    </source>
</evidence>
<evidence type="ECO:0000256" key="5">
    <source>
        <dbReference type="ARBA" id="ARBA00022840"/>
    </source>
</evidence>
<evidence type="ECO:0000256" key="8">
    <source>
        <dbReference type="ARBA" id="ARBA00023242"/>
    </source>
</evidence>
<dbReference type="SUPFAM" id="SSF48334">
    <property type="entry name" value="DNA repair protein MutS, domain III"/>
    <property type="match status" value="1"/>
</dbReference>
<dbReference type="GO" id="GO:0006298">
    <property type="term" value="P:mismatch repair"/>
    <property type="evidence" value="ECO:0007669"/>
    <property type="project" value="InterPro"/>
</dbReference>
<keyword evidence="6" id="KW-0238">DNA-binding</keyword>
<comment type="similarity">
    <text evidence="2">Belongs to the DNA mismatch repair MutS family.</text>
</comment>
<dbReference type="GO" id="GO:0030983">
    <property type="term" value="F:mismatched DNA binding"/>
    <property type="evidence" value="ECO:0007669"/>
    <property type="project" value="InterPro"/>
</dbReference>
<dbReference type="AlphaFoldDB" id="A0AAV5AA02"/>
<feature type="domain" description="DNA mismatch repair proteins mutS family" evidence="9">
    <location>
        <begin position="664"/>
        <end position="680"/>
    </location>
</feature>
<keyword evidence="3" id="KW-0547">Nucleotide-binding</keyword>
<dbReference type="PROSITE" id="PS00486">
    <property type="entry name" value="DNA_MISMATCH_REPAIR_2"/>
    <property type="match status" value="1"/>
</dbReference>
<organism evidence="10 11">
    <name type="scientific">Clathrus columnatus</name>
    <dbReference type="NCBI Taxonomy" id="1419009"/>
    <lineage>
        <taxon>Eukaryota</taxon>
        <taxon>Fungi</taxon>
        <taxon>Dikarya</taxon>
        <taxon>Basidiomycota</taxon>
        <taxon>Agaricomycotina</taxon>
        <taxon>Agaricomycetes</taxon>
        <taxon>Phallomycetidae</taxon>
        <taxon>Phallales</taxon>
        <taxon>Clathraceae</taxon>
        <taxon>Clathrus</taxon>
    </lineage>
</organism>
<comment type="caution">
    <text evidence="10">The sequence shown here is derived from an EMBL/GenBank/DDBJ whole genome shotgun (WGS) entry which is preliminary data.</text>
</comment>
<dbReference type="Gene3D" id="3.30.420.110">
    <property type="entry name" value="MutS, connector domain"/>
    <property type="match status" value="1"/>
</dbReference>
<name>A0AAV5AA02_9AGAM</name>
<keyword evidence="4" id="KW-0227">DNA damage</keyword>
<dbReference type="EMBL" id="BPWL01000005">
    <property type="protein sequence ID" value="GJJ10537.1"/>
    <property type="molecule type" value="Genomic_DNA"/>
</dbReference>
<dbReference type="Gene3D" id="3.40.50.300">
    <property type="entry name" value="P-loop containing nucleotide triphosphate hydrolases"/>
    <property type="match status" value="2"/>
</dbReference>
<evidence type="ECO:0000313" key="10">
    <source>
        <dbReference type="EMBL" id="GJJ10537.1"/>
    </source>
</evidence>
<dbReference type="Pfam" id="PF00488">
    <property type="entry name" value="MutS_V"/>
    <property type="match status" value="1"/>
</dbReference>
<keyword evidence="5" id="KW-0067">ATP-binding</keyword>
<evidence type="ECO:0000259" key="9">
    <source>
        <dbReference type="PROSITE" id="PS00486"/>
    </source>
</evidence>
<dbReference type="Pfam" id="PF05192">
    <property type="entry name" value="MutS_III"/>
    <property type="match status" value="1"/>
</dbReference>
<dbReference type="Gene3D" id="3.40.1170.10">
    <property type="entry name" value="DNA repair protein MutS, domain I"/>
    <property type="match status" value="1"/>
</dbReference>
<dbReference type="GO" id="GO:0032301">
    <property type="term" value="C:MutSalpha complex"/>
    <property type="evidence" value="ECO:0007669"/>
    <property type="project" value="TreeGrafter"/>
</dbReference>
<keyword evidence="11" id="KW-1185">Reference proteome</keyword>
<dbReference type="SUPFAM" id="SSF52540">
    <property type="entry name" value="P-loop containing nucleoside triphosphate hydrolases"/>
    <property type="match status" value="1"/>
</dbReference>
<dbReference type="Proteomes" id="UP001050691">
    <property type="component" value="Unassembled WGS sequence"/>
</dbReference>
<keyword evidence="7" id="KW-0234">DNA repair</keyword>
<evidence type="ECO:0000256" key="2">
    <source>
        <dbReference type="ARBA" id="ARBA00006271"/>
    </source>
</evidence>
<evidence type="ECO:0000256" key="1">
    <source>
        <dbReference type="ARBA" id="ARBA00004123"/>
    </source>
</evidence>
<evidence type="ECO:0000256" key="7">
    <source>
        <dbReference type="ARBA" id="ARBA00023204"/>
    </source>
</evidence>
<gene>
    <name evidence="10" type="ORF">Clacol_004764</name>
</gene>
<keyword evidence="8" id="KW-0539">Nucleus</keyword>
<evidence type="ECO:0000313" key="11">
    <source>
        <dbReference type="Proteomes" id="UP001050691"/>
    </source>
</evidence>
<dbReference type="GO" id="GO:0006312">
    <property type="term" value="P:mitotic recombination"/>
    <property type="evidence" value="ECO:0007669"/>
    <property type="project" value="TreeGrafter"/>
</dbReference>
<dbReference type="InterPro" id="IPR000432">
    <property type="entry name" value="DNA_mismatch_repair_MutS_C"/>
</dbReference>
<dbReference type="InterPro" id="IPR016151">
    <property type="entry name" value="DNA_mismatch_repair_MutS_N"/>
</dbReference>
<dbReference type="InterPro" id="IPR045076">
    <property type="entry name" value="MutS"/>
</dbReference>
<dbReference type="FunFam" id="3.30.420.110:FF:000002">
    <property type="entry name" value="DNA mismatch repair protein"/>
    <property type="match status" value="1"/>
</dbReference>
<proteinExistence type="inferred from homology"/>
<dbReference type="GO" id="GO:0005524">
    <property type="term" value="F:ATP binding"/>
    <property type="evidence" value="ECO:0007669"/>
    <property type="project" value="UniProtKB-KW"/>
</dbReference>
<dbReference type="Pfam" id="PF05188">
    <property type="entry name" value="MutS_II"/>
    <property type="match status" value="1"/>
</dbReference>